<accession>A0A2W7IWK3</accession>
<dbReference type="AlphaFoldDB" id="A0A2W7IWK3"/>
<keyword evidence="2" id="KW-1185">Reference proteome</keyword>
<dbReference type="PANTHER" id="PTHR30143:SF0">
    <property type="entry name" value="2-KETO-4-PENTENOATE HYDRATASE"/>
    <property type="match status" value="1"/>
</dbReference>
<name>A0A2W7IWK3_9PROT</name>
<organism evidence="1 2">
    <name type="scientific">Humitalea rosea</name>
    <dbReference type="NCBI Taxonomy" id="990373"/>
    <lineage>
        <taxon>Bacteria</taxon>
        <taxon>Pseudomonadati</taxon>
        <taxon>Pseudomonadota</taxon>
        <taxon>Alphaproteobacteria</taxon>
        <taxon>Acetobacterales</taxon>
        <taxon>Roseomonadaceae</taxon>
        <taxon>Humitalea</taxon>
    </lineage>
</organism>
<dbReference type="Gene3D" id="3.90.850.10">
    <property type="entry name" value="Fumarylacetoacetase-like, C-terminal domain"/>
    <property type="match status" value="1"/>
</dbReference>
<dbReference type="PANTHER" id="PTHR30143">
    <property type="entry name" value="ACID HYDRATASE"/>
    <property type="match status" value="1"/>
</dbReference>
<dbReference type="GO" id="GO:0005737">
    <property type="term" value="C:cytoplasm"/>
    <property type="evidence" value="ECO:0007669"/>
    <property type="project" value="TreeGrafter"/>
</dbReference>
<dbReference type="GO" id="GO:0008684">
    <property type="term" value="F:2-oxopent-4-enoate hydratase activity"/>
    <property type="evidence" value="ECO:0007669"/>
    <property type="project" value="TreeGrafter"/>
</dbReference>
<protein>
    <submittedName>
        <fullName evidence="1">2-keto-4-pentenoate hydratase</fullName>
    </submittedName>
</protein>
<proteinExistence type="predicted"/>
<evidence type="ECO:0000313" key="1">
    <source>
        <dbReference type="EMBL" id="PZW43073.1"/>
    </source>
</evidence>
<dbReference type="EMBL" id="QKYU01000017">
    <property type="protein sequence ID" value="PZW43073.1"/>
    <property type="molecule type" value="Genomic_DNA"/>
</dbReference>
<comment type="caution">
    <text evidence="1">The sequence shown here is derived from an EMBL/GenBank/DDBJ whole genome shotgun (WGS) entry which is preliminary data.</text>
</comment>
<sequence>MRTVTYDHPLAARIAAAFDTVDVVSPEPGEIPTDLAGSERIVDAIAAKLGPIGAFKLGATIAQVRATLGLPKQFFGPIPQSRIFPDGGDVPAVVARQRGVESEYAFRLGRDLTAADADLDLPGLIAAIASVHPSIEVPGSRFSGLGAHGGFGLVADTGAVGSLVVGPGSPLGDPARLTDAPVILEIEGQDPVPGGGAVIDGGPIGPLLAFVKTALARGYALKAGQYIVSGSCTGYVDVPLGKRVTARFPALDAAVTMRFTDAA</sequence>
<dbReference type="RefSeq" id="WP_146422886.1">
    <property type="nucleotide sequence ID" value="NZ_QKYU01000017.1"/>
</dbReference>
<dbReference type="InterPro" id="IPR036663">
    <property type="entry name" value="Fumarylacetoacetase_C_sf"/>
</dbReference>
<dbReference type="OrthoDB" id="9792137at2"/>
<dbReference type="InterPro" id="IPR050772">
    <property type="entry name" value="Hydratase-Decarb/MhpD_sf"/>
</dbReference>
<evidence type="ECO:0000313" key="2">
    <source>
        <dbReference type="Proteomes" id="UP000249688"/>
    </source>
</evidence>
<dbReference type="SUPFAM" id="SSF56529">
    <property type="entry name" value="FAH"/>
    <property type="match status" value="1"/>
</dbReference>
<reference evidence="1 2" key="1">
    <citation type="submission" date="2018-06" db="EMBL/GenBank/DDBJ databases">
        <title>Genomic Encyclopedia of Archaeal and Bacterial Type Strains, Phase II (KMG-II): from individual species to whole genera.</title>
        <authorList>
            <person name="Goeker M."/>
        </authorList>
    </citation>
    <scope>NUCLEOTIDE SEQUENCE [LARGE SCALE GENOMIC DNA]</scope>
    <source>
        <strain evidence="1 2">DSM 24525</strain>
    </source>
</reference>
<dbReference type="Proteomes" id="UP000249688">
    <property type="component" value="Unassembled WGS sequence"/>
</dbReference>
<gene>
    <name evidence="1" type="ORF">C8P66_11799</name>
</gene>